<name>A0A1X7VL07_AMPQE</name>
<feature type="compositionally biased region" description="Polar residues" evidence="1">
    <location>
        <begin position="29"/>
        <end position="42"/>
    </location>
</feature>
<organism evidence="2">
    <name type="scientific">Amphimedon queenslandica</name>
    <name type="common">Sponge</name>
    <dbReference type="NCBI Taxonomy" id="400682"/>
    <lineage>
        <taxon>Eukaryota</taxon>
        <taxon>Metazoa</taxon>
        <taxon>Porifera</taxon>
        <taxon>Demospongiae</taxon>
        <taxon>Heteroscleromorpha</taxon>
        <taxon>Haplosclerida</taxon>
        <taxon>Niphatidae</taxon>
        <taxon>Amphimedon</taxon>
    </lineage>
</organism>
<dbReference type="EnsemblMetazoa" id="Aqu2.1.40589_001">
    <property type="protein sequence ID" value="Aqu2.1.40589_001"/>
    <property type="gene ID" value="Aqu2.1.40589"/>
</dbReference>
<dbReference type="AlphaFoldDB" id="A0A1X7VL07"/>
<accession>A0A1X7VL07</accession>
<dbReference type="InParanoid" id="A0A1X7VL07"/>
<feature type="region of interest" description="Disordered" evidence="1">
    <location>
        <begin position="19"/>
        <end position="53"/>
    </location>
</feature>
<feature type="compositionally biased region" description="Basic and acidic residues" evidence="1">
    <location>
        <begin position="43"/>
        <end position="53"/>
    </location>
</feature>
<protein>
    <submittedName>
        <fullName evidence="2">Uncharacterized protein</fullName>
    </submittedName>
</protein>
<reference evidence="2" key="1">
    <citation type="submission" date="2017-05" db="UniProtKB">
        <authorList>
            <consortium name="EnsemblMetazoa"/>
        </authorList>
    </citation>
    <scope>IDENTIFICATION</scope>
</reference>
<sequence>MAQCHYCKKTGHIATVWRSHSKTTDTRQDNFAQTQSSRPNPEQSKRWAPDHQKKSIPLQASNVTLTSYTGDSISVRGQIDVFVEYADQSATLPLLLKEMKYQGLFATDLGVFNGPLIKLWVNKDAPPHFFKPRVVPYCQKEKIEVKLECLQQLKVITTVKFFNWAALFLSSSKMGMLGSVGITKSQLIKSPRQKRILYHELKTCLQPYRDVRFSLNWTSAVLINKSLFMSTLTNILLSTHIRVYSSTFDYLLAFHQPRKCSSKSWKPSYKGYLKSVSI</sequence>
<proteinExistence type="predicted"/>
<evidence type="ECO:0000256" key="1">
    <source>
        <dbReference type="SAM" id="MobiDB-lite"/>
    </source>
</evidence>
<evidence type="ECO:0000313" key="2">
    <source>
        <dbReference type="EnsemblMetazoa" id="Aqu2.1.40589_001"/>
    </source>
</evidence>